<keyword evidence="2" id="KW-1185">Reference proteome</keyword>
<gene>
    <name evidence="1" type="ORF">SAMN05444955_101328</name>
</gene>
<accession>A0A1H8AUR3</accession>
<reference evidence="1 2" key="1">
    <citation type="submission" date="2016-10" db="EMBL/GenBank/DDBJ databases">
        <authorList>
            <person name="de Groot N.N."/>
        </authorList>
    </citation>
    <scope>NUCLEOTIDE SEQUENCE [LARGE SCALE GENOMIC DNA]</scope>
    <source>
        <strain evidence="1 2">DSM 46701</strain>
    </source>
</reference>
<evidence type="ECO:0000313" key="1">
    <source>
        <dbReference type="EMBL" id="SEM73694.1"/>
    </source>
</evidence>
<organism evidence="1 2">
    <name type="scientific">Lihuaxuella thermophila</name>
    <dbReference type="NCBI Taxonomy" id="1173111"/>
    <lineage>
        <taxon>Bacteria</taxon>
        <taxon>Bacillati</taxon>
        <taxon>Bacillota</taxon>
        <taxon>Bacilli</taxon>
        <taxon>Bacillales</taxon>
        <taxon>Thermoactinomycetaceae</taxon>
        <taxon>Lihuaxuella</taxon>
    </lineage>
</organism>
<proteinExistence type="predicted"/>
<protein>
    <submittedName>
        <fullName evidence="1">Uncharacterized protein</fullName>
    </submittedName>
</protein>
<name>A0A1H8AUR3_9BACL</name>
<dbReference type="AlphaFoldDB" id="A0A1H8AUR3"/>
<evidence type="ECO:0000313" key="2">
    <source>
        <dbReference type="Proteomes" id="UP000199695"/>
    </source>
</evidence>
<sequence length="94" mass="11071">MEGLRIWLLLLPNRFLPAIHTESKANLSDHDALKQTKPGDHLRIARFFHRIEYYSIIWTNFLERNSRMKPNRIAMKPIRPNTSKYPNDSVNAAI</sequence>
<dbReference type="EMBL" id="FOCQ01000001">
    <property type="protein sequence ID" value="SEM73694.1"/>
    <property type="molecule type" value="Genomic_DNA"/>
</dbReference>
<dbReference type="Proteomes" id="UP000199695">
    <property type="component" value="Unassembled WGS sequence"/>
</dbReference>